<feature type="transmembrane region" description="Helical" evidence="2">
    <location>
        <begin position="207"/>
        <end position="229"/>
    </location>
</feature>
<dbReference type="Proteomes" id="UP000799536">
    <property type="component" value="Unassembled WGS sequence"/>
</dbReference>
<dbReference type="InterPro" id="IPR052953">
    <property type="entry name" value="Ser-rich/MCO-related"/>
</dbReference>
<feature type="compositionally biased region" description="Polar residues" evidence="1">
    <location>
        <begin position="183"/>
        <end position="196"/>
    </location>
</feature>
<dbReference type="InterPro" id="IPR008972">
    <property type="entry name" value="Cupredoxin"/>
</dbReference>
<feature type="compositionally biased region" description="Basic and acidic residues" evidence="1">
    <location>
        <begin position="414"/>
        <end position="428"/>
    </location>
</feature>
<organism evidence="3 4">
    <name type="scientific">Delitschia confertaspora ATCC 74209</name>
    <dbReference type="NCBI Taxonomy" id="1513339"/>
    <lineage>
        <taxon>Eukaryota</taxon>
        <taxon>Fungi</taxon>
        <taxon>Dikarya</taxon>
        <taxon>Ascomycota</taxon>
        <taxon>Pezizomycotina</taxon>
        <taxon>Dothideomycetes</taxon>
        <taxon>Pleosporomycetidae</taxon>
        <taxon>Pleosporales</taxon>
        <taxon>Delitschiaceae</taxon>
        <taxon>Delitschia</taxon>
    </lineage>
</organism>
<keyword evidence="2" id="KW-0812">Transmembrane</keyword>
<feature type="compositionally biased region" description="Basic and acidic residues" evidence="1">
    <location>
        <begin position="485"/>
        <end position="520"/>
    </location>
</feature>
<dbReference type="PANTHER" id="PTHR34883">
    <property type="entry name" value="SERINE-RICH PROTEIN, PUTATIVE-RELATED-RELATED"/>
    <property type="match status" value="1"/>
</dbReference>
<dbReference type="EMBL" id="ML993971">
    <property type="protein sequence ID" value="KAF2201544.1"/>
    <property type="molecule type" value="Genomic_DNA"/>
</dbReference>
<keyword evidence="2" id="KW-1133">Transmembrane helix</keyword>
<proteinExistence type="predicted"/>
<feature type="compositionally biased region" description="Low complexity" evidence="1">
    <location>
        <begin position="362"/>
        <end position="372"/>
    </location>
</feature>
<evidence type="ECO:0000256" key="2">
    <source>
        <dbReference type="SAM" id="Phobius"/>
    </source>
</evidence>
<reference evidence="3" key="1">
    <citation type="journal article" date="2020" name="Stud. Mycol.">
        <title>101 Dothideomycetes genomes: a test case for predicting lifestyles and emergence of pathogens.</title>
        <authorList>
            <person name="Haridas S."/>
            <person name="Albert R."/>
            <person name="Binder M."/>
            <person name="Bloem J."/>
            <person name="Labutti K."/>
            <person name="Salamov A."/>
            <person name="Andreopoulos B."/>
            <person name="Baker S."/>
            <person name="Barry K."/>
            <person name="Bills G."/>
            <person name="Bluhm B."/>
            <person name="Cannon C."/>
            <person name="Castanera R."/>
            <person name="Culley D."/>
            <person name="Daum C."/>
            <person name="Ezra D."/>
            <person name="Gonzalez J."/>
            <person name="Henrissat B."/>
            <person name="Kuo A."/>
            <person name="Liang C."/>
            <person name="Lipzen A."/>
            <person name="Lutzoni F."/>
            <person name="Magnuson J."/>
            <person name="Mondo S."/>
            <person name="Nolan M."/>
            <person name="Ohm R."/>
            <person name="Pangilinan J."/>
            <person name="Park H.-J."/>
            <person name="Ramirez L."/>
            <person name="Alfaro M."/>
            <person name="Sun H."/>
            <person name="Tritt A."/>
            <person name="Yoshinaga Y."/>
            <person name="Zwiers L.-H."/>
            <person name="Turgeon B."/>
            <person name="Goodwin S."/>
            <person name="Spatafora J."/>
            <person name="Crous P."/>
            <person name="Grigoriev I."/>
        </authorList>
    </citation>
    <scope>NUCLEOTIDE SEQUENCE</scope>
    <source>
        <strain evidence="3">ATCC 74209</strain>
    </source>
</reference>
<evidence type="ECO:0000313" key="4">
    <source>
        <dbReference type="Proteomes" id="UP000799536"/>
    </source>
</evidence>
<feature type="region of interest" description="Disordered" evidence="1">
    <location>
        <begin position="450"/>
        <end position="520"/>
    </location>
</feature>
<keyword evidence="4" id="KW-1185">Reference proteome</keyword>
<gene>
    <name evidence="3" type="ORF">GQ43DRAFT_471686</name>
</gene>
<sequence>MNTCPDLEPSSKQALPPTTTTTLSIITSSTTTSSGAAHTHTISVGQGDHKFRPDVTQAEIGDVSTAFFIIEFNFFPQNHSVVRAEYKFPCIPYEMTSKGKQGFFAGFHPVDAILSDPPKYLIRINDSDPIFFYCSAPDSCIKYGMVGVINPNASTFLATQHQMALDAAYMLQPGDPFPDEADTPTNSTSSPGTASTDHGHGRLKKGAIAGILVASVTCVILAALLLFFIGRTRILKGEVEHKDSATKHRGMSFSPMFEHGSALYNRPGGVSAGLGTRSGDSTNWGSIGAAHTAAQGRGDWGHPPVSAGGQSMRELPTVPASPRSTPGYHYPFSVAATPVIGGPESLARDRTILRSASLRSHSPSGGFPNFSSQPPPPPLPNNRTWSSAAATMPRSENQRSSGGLFQIDPNGHYKRNDEDIERERRTAMNPDHKYMQERMGMHPAGVPVPYGQYQGVSRSPPPQHPGRIHSPAPPYVESKSLEQSQDERYDVYQREPVELSGREQVHEMDGREISQRESSL</sequence>
<evidence type="ECO:0000313" key="3">
    <source>
        <dbReference type="EMBL" id="KAF2201544.1"/>
    </source>
</evidence>
<evidence type="ECO:0008006" key="5">
    <source>
        <dbReference type="Google" id="ProtNLM"/>
    </source>
</evidence>
<feature type="region of interest" description="Disordered" evidence="1">
    <location>
        <begin position="176"/>
        <end position="200"/>
    </location>
</feature>
<dbReference type="PANTHER" id="PTHR34883:SF19">
    <property type="entry name" value="EXTRACELLULAR SERINE-RICH PROTEIN"/>
    <property type="match status" value="1"/>
</dbReference>
<accession>A0A9P4JQR9</accession>
<feature type="compositionally biased region" description="Polar residues" evidence="1">
    <location>
        <begin position="382"/>
        <end position="403"/>
    </location>
</feature>
<comment type="caution">
    <text evidence="3">The sequence shown here is derived from an EMBL/GenBank/DDBJ whole genome shotgun (WGS) entry which is preliminary data.</text>
</comment>
<name>A0A9P4JQR9_9PLEO</name>
<dbReference type="AlphaFoldDB" id="A0A9P4JQR9"/>
<dbReference type="SUPFAM" id="SSF49503">
    <property type="entry name" value="Cupredoxins"/>
    <property type="match status" value="1"/>
</dbReference>
<feature type="region of interest" description="Disordered" evidence="1">
    <location>
        <begin position="358"/>
        <end position="428"/>
    </location>
</feature>
<protein>
    <recommendedName>
        <fullName evidence="5">Extracellular serine-rich protein</fullName>
    </recommendedName>
</protein>
<evidence type="ECO:0000256" key="1">
    <source>
        <dbReference type="SAM" id="MobiDB-lite"/>
    </source>
</evidence>
<dbReference type="OrthoDB" id="2331100at2759"/>
<keyword evidence="2" id="KW-0472">Membrane</keyword>
<dbReference type="Gene3D" id="2.60.40.420">
    <property type="entry name" value="Cupredoxins - blue copper proteins"/>
    <property type="match status" value="1"/>
</dbReference>